<gene>
    <name evidence="14" type="ORF">HJG59_006019</name>
</gene>
<keyword evidence="6" id="KW-0963">Cytoplasm</keyword>
<reference evidence="14 15" key="1">
    <citation type="journal article" date="2020" name="Nature">
        <title>Six reference-quality genomes reveal evolution of bat adaptations.</title>
        <authorList>
            <person name="Jebb D."/>
            <person name="Huang Z."/>
            <person name="Pippel M."/>
            <person name="Hughes G.M."/>
            <person name="Lavrichenko K."/>
            <person name="Devanna P."/>
            <person name="Winkler S."/>
            <person name="Jermiin L.S."/>
            <person name="Skirmuntt E.C."/>
            <person name="Katzourakis A."/>
            <person name="Burkitt-Gray L."/>
            <person name="Ray D.A."/>
            <person name="Sullivan K.A.M."/>
            <person name="Roscito J.G."/>
            <person name="Kirilenko B.M."/>
            <person name="Davalos L.M."/>
            <person name="Corthals A.P."/>
            <person name="Power M.L."/>
            <person name="Jones G."/>
            <person name="Ransome R.D."/>
            <person name="Dechmann D.K.N."/>
            <person name="Locatelli A.G."/>
            <person name="Puechmaille S.J."/>
            <person name="Fedrigo O."/>
            <person name="Jarvis E.D."/>
            <person name="Hiller M."/>
            <person name="Vernes S.C."/>
            <person name="Myers E.W."/>
            <person name="Teeling E.C."/>
        </authorList>
    </citation>
    <scope>NUCLEOTIDE SEQUENCE [LARGE SCALE GENOMIC DNA]</scope>
    <source>
        <strain evidence="14">MMolMol1</strain>
        <tissue evidence="14">Muscle</tissue>
    </source>
</reference>
<proteinExistence type="inferred from homology"/>
<comment type="caution">
    <text evidence="14">The sequence shown here is derived from an EMBL/GenBank/DDBJ whole genome shotgun (WGS) entry which is preliminary data.</text>
</comment>
<evidence type="ECO:0000256" key="10">
    <source>
        <dbReference type="ARBA" id="ARBA00023139"/>
    </source>
</evidence>
<evidence type="ECO:0000256" key="3">
    <source>
        <dbReference type="ARBA" id="ARBA00009279"/>
    </source>
</evidence>
<feature type="domain" description="Gasdermin PUB" evidence="13">
    <location>
        <begin position="248"/>
        <end position="374"/>
    </location>
</feature>
<evidence type="ECO:0000313" key="15">
    <source>
        <dbReference type="Proteomes" id="UP000550707"/>
    </source>
</evidence>
<keyword evidence="4" id="KW-1134">Transmembrane beta strand</keyword>
<dbReference type="GO" id="GO:0042742">
    <property type="term" value="P:defense response to bacterium"/>
    <property type="evidence" value="ECO:0007669"/>
    <property type="project" value="TreeGrafter"/>
</dbReference>
<evidence type="ECO:0000259" key="13">
    <source>
        <dbReference type="Pfam" id="PF17708"/>
    </source>
</evidence>
<dbReference type="GO" id="GO:0070273">
    <property type="term" value="F:phosphatidylinositol-4-phosphate binding"/>
    <property type="evidence" value="ECO:0007669"/>
    <property type="project" value="TreeGrafter"/>
</dbReference>
<keyword evidence="11" id="KW-0449">Lipoprotein</keyword>
<dbReference type="FunCoup" id="A0A7J8CXY0">
    <property type="interactions" value="1"/>
</dbReference>
<dbReference type="EMBL" id="JACASF010000019">
    <property type="protein sequence ID" value="KAF6415824.1"/>
    <property type="molecule type" value="Genomic_DNA"/>
</dbReference>
<evidence type="ECO:0000256" key="11">
    <source>
        <dbReference type="ARBA" id="ARBA00023288"/>
    </source>
</evidence>
<keyword evidence="5" id="KW-1003">Cell membrane</keyword>
<dbReference type="GO" id="GO:0005546">
    <property type="term" value="F:phosphatidylinositol-4,5-bisphosphate binding"/>
    <property type="evidence" value="ECO:0007669"/>
    <property type="project" value="TreeGrafter"/>
</dbReference>
<evidence type="ECO:0000259" key="12">
    <source>
        <dbReference type="Pfam" id="PF04598"/>
    </source>
</evidence>
<dbReference type="AlphaFoldDB" id="A0A7J8CXY0"/>
<dbReference type="InterPro" id="IPR040460">
    <property type="entry name" value="Gasdermin_pore"/>
</dbReference>
<dbReference type="Pfam" id="PF17708">
    <property type="entry name" value="Gasdermin_C"/>
    <property type="match status" value="1"/>
</dbReference>
<dbReference type="InterPro" id="IPR041263">
    <property type="entry name" value="Gasdermin_PUB"/>
</dbReference>
<evidence type="ECO:0000313" key="14">
    <source>
        <dbReference type="EMBL" id="KAF6415824.1"/>
    </source>
</evidence>
<evidence type="ECO:0000256" key="6">
    <source>
        <dbReference type="ARBA" id="ARBA00022490"/>
    </source>
</evidence>
<evidence type="ECO:0000256" key="1">
    <source>
        <dbReference type="ARBA" id="ARBA00004496"/>
    </source>
</evidence>
<dbReference type="InParanoid" id="A0A7J8CXY0"/>
<evidence type="ECO:0000256" key="5">
    <source>
        <dbReference type="ARBA" id="ARBA00022475"/>
    </source>
</evidence>
<evidence type="ECO:0000256" key="9">
    <source>
        <dbReference type="ARBA" id="ARBA00023136"/>
    </source>
</evidence>
<keyword evidence="8" id="KW-0812">Transmembrane</keyword>
<accession>A0A7J8CXY0</accession>
<dbReference type="GO" id="GO:0070269">
    <property type="term" value="P:pyroptotic inflammatory response"/>
    <property type="evidence" value="ECO:0007669"/>
    <property type="project" value="TreeGrafter"/>
</dbReference>
<feature type="domain" description="Gasdermin pore forming" evidence="12">
    <location>
        <begin position="6"/>
        <end position="230"/>
    </location>
</feature>
<comment type="subcellular location">
    <subcellularLocation>
        <location evidence="2">Cell membrane</location>
        <topology evidence="2">Multi-pass membrane protein</topology>
    </subcellularLocation>
    <subcellularLocation>
        <location evidence="1">Cytoplasm</location>
    </subcellularLocation>
</comment>
<sequence>MPSISETITRVVVHELDAEGDMIEVRSIIDADRFHCFCLVTGKRSFLRRRYCSTDLTLEDILEREEGKGQLDKLDSGLQGRKTMDLVDSTTMFTVELPKEITVERSFHGSHKHKISILGSRISQQYLDSLKNRKLKRKLPTSFLSMRTRGEDLYLVIETLQTAKEETLTSERQYTFWNQLNFCSLKYERKHQRAVTIPSKLVLGYRMKQLVFPNMERMDICFSGKTKSFPEEKDGGSSCLGKSLSFGDFRSLKEKVQDTVRSLQDLTEEERDDVLSCLTRCLAADEELQDLDERVSTVLISGELQMEGPAGPLLSSFFNAAGLLVEARREAILEFLDALKELSEEKELMAETLKKGTLPLLKDQVESILEQKWSEQPGDEGCDPEAQTLCALYVAVSILLQLSEKPVSVSSC</sequence>
<dbReference type="InterPro" id="IPR007677">
    <property type="entry name" value="Gasdermin"/>
</dbReference>
<evidence type="ECO:0000256" key="2">
    <source>
        <dbReference type="ARBA" id="ARBA00004651"/>
    </source>
</evidence>
<organism evidence="14 15">
    <name type="scientific">Molossus molossus</name>
    <name type="common">Pallas' mastiff bat</name>
    <name type="synonym">Vespertilio molossus</name>
    <dbReference type="NCBI Taxonomy" id="27622"/>
    <lineage>
        <taxon>Eukaryota</taxon>
        <taxon>Metazoa</taxon>
        <taxon>Chordata</taxon>
        <taxon>Craniata</taxon>
        <taxon>Vertebrata</taxon>
        <taxon>Euteleostomi</taxon>
        <taxon>Mammalia</taxon>
        <taxon>Eutheria</taxon>
        <taxon>Laurasiatheria</taxon>
        <taxon>Chiroptera</taxon>
        <taxon>Yangochiroptera</taxon>
        <taxon>Molossidae</taxon>
        <taxon>Molossus</taxon>
    </lineage>
</organism>
<dbReference type="GO" id="GO:0005886">
    <property type="term" value="C:plasma membrane"/>
    <property type="evidence" value="ECO:0007669"/>
    <property type="project" value="UniProtKB-SubCell"/>
</dbReference>
<keyword evidence="7" id="KW-1210">Necrosis</keyword>
<dbReference type="Proteomes" id="UP000550707">
    <property type="component" value="Unassembled WGS sequence"/>
</dbReference>
<keyword evidence="9" id="KW-0472">Membrane</keyword>
<protein>
    <submittedName>
        <fullName evidence="14">Gasdermin B</fullName>
    </submittedName>
</protein>
<dbReference type="GO" id="GO:0001786">
    <property type="term" value="F:phosphatidylserine binding"/>
    <property type="evidence" value="ECO:0007669"/>
    <property type="project" value="TreeGrafter"/>
</dbReference>
<keyword evidence="10" id="KW-0564">Palmitate</keyword>
<dbReference type="GO" id="GO:0005737">
    <property type="term" value="C:cytoplasm"/>
    <property type="evidence" value="ECO:0007669"/>
    <property type="project" value="UniProtKB-SubCell"/>
</dbReference>
<keyword evidence="15" id="KW-1185">Reference proteome</keyword>
<evidence type="ECO:0000256" key="8">
    <source>
        <dbReference type="ARBA" id="ARBA00022692"/>
    </source>
</evidence>
<dbReference type="GO" id="GO:0012501">
    <property type="term" value="P:programmed cell death"/>
    <property type="evidence" value="ECO:0007669"/>
    <property type="project" value="UniProtKB-KW"/>
</dbReference>
<comment type="similarity">
    <text evidence="3">Belongs to the gasdermin family.</text>
</comment>
<dbReference type="Pfam" id="PF04598">
    <property type="entry name" value="Gasdermin"/>
    <property type="match status" value="1"/>
</dbReference>
<name>A0A7J8CXY0_MOLMO</name>
<evidence type="ECO:0000256" key="4">
    <source>
        <dbReference type="ARBA" id="ARBA00022452"/>
    </source>
</evidence>
<evidence type="ECO:0000256" key="7">
    <source>
        <dbReference type="ARBA" id="ARBA00022590"/>
    </source>
</evidence>
<dbReference type="PANTHER" id="PTHR16399">
    <property type="entry name" value="GASDERMIN"/>
    <property type="match status" value="1"/>
</dbReference>
<dbReference type="PANTHER" id="PTHR16399:SF20">
    <property type="entry name" value="GASDERMIN-B"/>
    <property type="match status" value="1"/>
</dbReference>